<dbReference type="AlphaFoldDB" id="A0A7V0Z6M0"/>
<sequence length="189" mass="21858">MNVEEAIRMRRAYRSLAPVEITEELIKDLAESAQLFCSCFNNQPWRYIFVYDQDILRELHSALSKGNEWAQSASIIIVVFSKPEYDCIMKDGRRYYLFDTGMATAAIILRATEKGLVAHPIAGYNPAKVKQILNIPEEMEVITLVIVGKHSEKINPVLSEKQTEAEKNRPERLPVEKFVWHNKYQRNND</sequence>
<dbReference type="InterPro" id="IPR000415">
    <property type="entry name" value="Nitroreductase-like"/>
</dbReference>
<name>A0A7V0Z6M0_UNCW3</name>
<feature type="domain" description="Nitroreductase" evidence="1">
    <location>
        <begin position="7"/>
        <end position="65"/>
    </location>
</feature>
<gene>
    <name evidence="2" type="ORF">ENP86_08115</name>
</gene>
<proteinExistence type="predicted"/>
<dbReference type="Pfam" id="PF00881">
    <property type="entry name" value="Nitroreductase"/>
    <property type="match status" value="2"/>
</dbReference>
<dbReference type="GO" id="GO:0016491">
    <property type="term" value="F:oxidoreductase activity"/>
    <property type="evidence" value="ECO:0007669"/>
    <property type="project" value="InterPro"/>
</dbReference>
<protein>
    <submittedName>
        <fullName evidence="2">Nitroreductase</fullName>
    </submittedName>
</protein>
<evidence type="ECO:0000313" key="2">
    <source>
        <dbReference type="EMBL" id="HDY59499.1"/>
    </source>
</evidence>
<accession>A0A7V0Z6M0</accession>
<dbReference type="InterPro" id="IPR050627">
    <property type="entry name" value="Nitroreductase/BluB"/>
</dbReference>
<dbReference type="Gene3D" id="3.40.109.10">
    <property type="entry name" value="NADH Oxidase"/>
    <property type="match status" value="1"/>
</dbReference>
<dbReference type="SUPFAM" id="SSF55469">
    <property type="entry name" value="FMN-dependent nitroreductase-like"/>
    <property type="match status" value="1"/>
</dbReference>
<feature type="domain" description="Nitroreductase" evidence="1">
    <location>
        <begin position="68"/>
        <end position="149"/>
    </location>
</feature>
<dbReference type="InterPro" id="IPR029479">
    <property type="entry name" value="Nitroreductase"/>
</dbReference>
<dbReference type="EMBL" id="DSKY01000020">
    <property type="protein sequence ID" value="HDY59499.1"/>
    <property type="molecule type" value="Genomic_DNA"/>
</dbReference>
<evidence type="ECO:0000259" key="1">
    <source>
        <dbReference type="Pfam" id="PF00881"/>
    </source>
</evidence>
<dbReference type="PANTHER" id="PTHR23026:SF100">
    <property type="entry name" value="NITROREDUCTASE"/>
    <property type="match status" value="1"/>
</dbReference>
<comment type="caution">
    <text evidence="2">The sequence shown here is derived from an EMBL/GenBank/DDBJ whole genome shotgun (WGS) entry which is preliminary data.</text>
</comment>
<reference evidence="2" key="1">
    <citation type="journal article" date="2020" name="mSystems">
        <title>Genome- and Community-Level Interaction Insights into Carbon Utilization and Element Cycling Functions of Hydrothermarchaeota in Hydrothermal Sediment.</title>
        <authorList>
            <person name="Zhou Z."/>
            <person name="Liu Y."/>
            <person name="Xu W."/>
            <person name="Pan J."/>
            <person name="Luo Z.H."/>
            <person name="Li M."/>
        </authorList>
    </citation>
    <scope>NUCLEOTIDE SEQUENCE [LARGE SCALE GENOMIC DNA]</scope>
    <source>
        <strain evidence="2">SpSt-258</strain>
    </source>
</reference>
<organism evidence="2">
    <name type="scientific">candidate division WOR-3 bacterium</name>
    <dbReference type="NCBI Taxonomy" id="2052148"/>
    <lineage>
        <taxon>Bacteria</taxon>
        <taxon>Bacteria division WOR-3</taxon>
    </lineage>
</organism>
<dbReference type="PANTHER" id="PTHR23026">
    <property type="entry name" value="NADPH NITROREDUCTASE"/>
    <property type="match status" value="1"/>
</dbReference>
<dbReference type="CDD" id="cd02138">
    <property type="entry name" value="TdsD-like"/>
    <property type="match status" value="1"/>
</dbReference>